<evidence type="ECO:0000256" key="2">
    <source>
        <dbReference type="ARBA" id="ARBA00005273"/>
    </source>
</evidence>
<keyword evidence="9 11" id="KW-0234">DNA repair</keyword>
<evidence type="ECO:0000256" key="12">
    <source>
        <dbReference type="SAM" id="MobiDB-lite"/>
    </source>
</evidence>
<keyword evidence="5 11" id="KW-0863">Zinc-finger</keyword>
<evidence type="ECO:0000313" key="14">
    <source>
        <dbReference type="Proteomes" id="UP000008743"/>
    </source>
</evidence>
<proteinExistence type="inferred from homology"/>
<dbReference type="PANTHER" id="PTHR12831">
    <property type="entry name" value="TRANSCRIPTION INITIATION FACTOR IIH TFIIH , POLYPEPTIDE 3-RELATED"/>
    <property type="match status" value="1"/>
</dbReference>
<keyword evidence="8 11" id="KW-0804">Transcription</keyword>
<dbReference type="GO" id="GO:0006355">
    <property type="term" value="P:regulation of DNA-templated transcription"/>
    <property type="evidence" value="ECO:0007669"/>
    <property type="project" value="InterPro"/>
</dbReference>
<dbReference type="InterPro" id="IPR004600">
    <property type="entry name" value="TFIIH_Tfb4/GTF2H3"/>
</dbReference>
<dbReference type="OMA" id="QGCDITS"/>
<gene>
    <name evidence="13" type="ORF">CAOG_002396</name>
</gene>
<comment type="subcellular location">
    <subcellularLocation>
        <location evidence="1 11">Nucleus</location>
    </subcellularLocation>
</comment>
<dbReference type="GO" id="GO:0006289">
    <property type="term" value="P:nucleotide-excision repair"/>
    <property type="evidence" value="ECO:0007669"/>
    <property type="project" value="UniProtKB-UniRule"/>
</dbReference>
<dbReference type="GO" id="GO:0000439">
    <property type="term" value="C:transcription factor TFIIH core complex"/>
    <property type="evidence" value="ECO:0007669"/>
    <property type="project" value="UniProtKB-UniRule"/>
</dbReference>
<dbReference type="InterPro" id="IPR036465">
    <property type="entry name" value="vWFA_dom_sf"/>
</dbReference>
<evidence type="ECO:0000256" key="11">
    <source>
        <dbReference type="RuleBase" id="RU368090"/>
    </source>
</evidence>
<keyword evidence="6 11" id="KW-0862">Zinc</keyword>
<dbReference type="STRING" id="595528.A0A0D2WL60"/>
<dbReference type="RefSeq" id="XP_004349146.1">
    <property type="nucleotide sequence ID" value="XM_004349096.2"/>
</dbReference>
<accession>A0A0D2WL60</accession>
<dbReference type="GO" id="GO:0005675">
    <property type="term" value="C:transcription factor TFIIH holo complex"/>
    <property type="evidence" value="ECO:0007669"/>
    <property type="project" value="UniProtKB-UniRule"/>
</dbReference>
<evidence type="ECO:0000256" key="6">
    <source>
        <dbReference type="ARBA" id="ARBA00022833"/>
    </source>
</evidence>
<sequence length="381" mass="40605">MSSAKLYQAPTSAAASTAMAMVGEDDEASQLVVVLETNPLVMQASVAVTAASCAATTTPLATGISAASSPEGKLPFGALVDALLLLANAHLLMRRSNSVAFVASHISESLLLYPTPEDTSGVKRREGAIPMDAGDEEPKRQVESSSRPIDDGMHEQFASANLRVAAALRELVLRPAPWQDQNGHEATDTTGAANGLKAPTKPPMSSAMTSQLVSSLSVALCHINKTRRALPPGVVCRSRILVVHAAEDVPAHYVQLMNTIFAAQKLGVIIDALILTPDDSGFLQQAVDLTKGAYIKLQSNDDLVQTLMMFGLADRAARELLILPQPTVVDYRSACFCHRRIVDVGFVCSVCLSIFCDQRGLCPTCGTRFKLPMKPQAIRKV</sequence>
<evidence type="ECO:0000256" key="3">
    <source>
        <dbReference type="ARBA" id="ARBA00022723"/>
    </source>
</evidence>
<evidence type="ECO:0000256" key="5">
    <source>
        <dbReference type="ARBA" id="ARBA00022771"/>
    </source>
</evidence>
<keyword evidence="14" id="KW-1185">Reference proteome</keyword>
<evidence type="ECO:0000313" key="13">
    <source>
        <dbReference type="EMBL" id="KJE91230.1"/>
    </source>
</evidence>
<evidence type="ECO:0000256" key="10">
    <source>
        <dbReference type="ARBA" id="ARBA00023242"/>
    </source>
</evidence>
<dbReference type="Gene3D" id="3.40.50.410">
    <property type="entry name" value="von Willebrand factor, type A domain"/>
    <property type="match status" value="1"/>
</dbReference>
<evidence type="ECO:0000256" key="9">
    <source>
        <dbReference type="ARBA" id="ARBA00023204"/>
    </source>
</evidence>
<dbReference type="Pfam" id="PF03850">
    <property type="entry name" value="Tfb4"/>
    <property type="match status" value="2"/>
</dbReference>
<organism evidence="13 14">
    <name type="scientific">Capsaspora owczarzaki (strain ATCC 30864)</name>
    <dbReference type="NCBI Taxonomy" id="595528"/>
    <lineage>
        <taxon>Eukaryota</taxon>
        <taxon>Filasterea</taxon>
        <taxon>Capsaspora</taxon>
    </lineage>
</organism>
<comment type="similarity">
    <text evidence="2 11">Belongs to the TFB4 family.</text>
</comment>
<name>A0A0D2WL60_CAPO3</name>
<dbReference type="PhylomeDB" id="A0A0D2WL60"/>
<protein>
    <submittedName>
        <fullName evidence="13">General transcription factor IIH</fullName>
    </submittedName>
</protein>
<dbReference type="AlphaFoldDB" id="A0A0D2WL60"/>
<feature type="region of interest" description="Disordered" evidence="12">
    <location>
        <begin position="179"/>
        <end position="207"/>
    </location>
</feature>
<keyword evidence="10 11" id="KW-0539">Nucleus</keyword>
<keyword evidence="7 11" id="KW-0805">Transcription regulation</keyword>
<dbReference type="PANTHER" id="PTHR12831:SF0">
    <property type="entry name" value="GENERAL TRANSCRIPTION FACTOR IIH SUBUNIT 3"/>
    <property type="match status" value="1"/>
</dbReference>
<dbReference type="GO" id="GO:0008270">
    <property type="term" value="F:zinc ion binding"/>
    <property type="evidence" value="ECO:0007669"/>
    <property type="project" value="UniProtKB-KW"/>
</dbReference>
<dbReference type="OrthoDB" id="17307at2759"/>
<dbReference type="Proteomes" id="UP000008743">
    <property type="component" value="Unassembled WGS sequence"/>
</dbReference>
<reference evidence="14" key="1">
    <citation type="submission" date="2011-02" db="EMBL/GenBank/DDBJ databases">
        <title>The Genome Sequence of Capsaspora owczarzaki ATCC 30864.</title>
        <authorList>
            <person name="Russ C."/>
            <person name="Cuomo C."/>
            <person name="Burger G."/>
            <person name="Gray M.W."/>
            <person name="Holland P.W.H."/>
            <person name="King N."/>
            <person name="Lang F.B.F."/>
            <person name="Roger A.J."/>
            <person name="Ruiz-Trillo I."/>
            <person name="Young S.K."/>
            <person name="Zeng Q."/>
            <person name="Gargeya S."/>
            <person name="Alvarado L."/>
            <person name="Berlin A."/>
            <person name="Chapman S.B."/>
            <person name="Chen Z."/>
            <person name="Freedman E."/>
            <person name="Gellesch M."/>
            <person name="Goldberg J."/>
            <person name="Griggs A."/>
            <person name="Gujja S."/>
            <person name="Heilman E."/>
            <person name="Heiman D."/>
            <person name="Howarth C."/>
            <person name="Mehta T."/>
            <person name="Neiman D."/>
            <person name="Pearson M."/>
            <person name="Roberts A."/>
            <person name="Saif S."/>
            <person name="Shea T."/>
            <person name="Shenoy N."/>
            <person name="Sisk P."/>
            <person name="Stolte C."/>
            <person name="Sykes S."/>
            <person name="White J."/>
            <person name="Yandava C."/>
            <person name="Haas B."/>
            <person name="Nusbaum C."/>
            <person name="Birren B."/>
        </authorList>
    </citation>
    <scope>NUCLEOTIDE SEQUENCE</scope>
    <source>
        <strain evidence="14">ATCC 30864</strain>
    </source>
</reference>
<keyword evidence="3 11" id="KW-0479">Metal-binding</keyword>
<evidence type="ECO:0000256" key="7">
    <source>
        <dbReference type="ARBA" id="ARBA00023015"/>
    </source>
</evidence>
<dbReference type="EMBL" id="KE346362">
    <property type="protein sequence ID" value="KJE91230.1"/>
    <property type="molecule type" value="Genomic_DNA"/>
</dbReference>
<dbReference type="InParanoid" id="A0A0D2WL60"/>
<evidence type="ECO:0000256" key="1">
    <source>
        <dbReference type="ARBA" id="ARBA00004123"/>
    </source>
</evidence>
<feature type="region of interest" description="Disordered" evidence="12">
    <location>
        <begin position="117"/>
        <end position="150"/>
    </location>
</feature>
<dbReference type="FunCoup" id="A0A0D2WL60">
    <property type="interactions" value="724"/>
</dbReference>
<evidence type="ECO:0000256" key="4">
    <source>
        <dbReference type="ARBA" id="ARBA00022763"/>
    </source>
</evidence>
<dbReference type="eggNOG" id="KOG2487">
    <property type="taxonomic scope" value="Eukaryota"/>
</dbReference>
<feature type="compositionally biased region" description="Basic and acidic residues" evidence="12">
    <location>
        <begin position="136"/>
        <end position="150"/>
    </location>
</feature>
<evidence type="ECO:0000256" key="8">
    <source>
        <dbReference type="ARBA" id="ARBA00023163"/>
    </source>
</evidence>
<keyword evidence="4 11" id="KW-0227">DNA damage</keyword>